<protein>
    <recommendedName>
        <fullName evidence="9">Phosphoheptose isomerase</fullName>
        <ecNumber evidence="9">5.3.1.28</ecNumber>
    </recommendedName>
    <alternativeName>
        <fullName evidence="9">Sedoheptulose 7-phosphate isomerase</fullName>
    </alternativeName>
</protein>
<evidence type="ECO:0000256" key="6">
    <source>
        <dbReference type="ARBA" id="ARBA00022833"/>
    </source>
</evidence>
<organism evidence="11 12">
    <name type="scientific">Thermosulfurimonas marina</name>
    <dbReference type="NCBI Taxonomy" id="2047767"/>
    <lineage>
        <taxon>Bacteria</taxon>
        <taxon>Pseudomonadati</taxon>
        <taxon>Thermodesulfobacteriota</taxon>
        <taxon>Thermodesulfobacteria</taxon>
        <taxon>Thermodesulfobacteriales</taxon>
        <taxon>Thermodesulfobacteriaceae</taxon>
        <taxon>Thermosulfurimonas</taxon>
    </lineage>
</organism>
<dbReference type="CDD" id="cd05006">
    <property type="entry name" value="SIS_GmhA"/>
    <property type="match status" value="1"/>
</dbReference>
<comment type="similarity">
    <text evidence="3 9">Belongs to the SIS family. GmhA subfamily.</text>
</comment>
<keyword evidence="12" id="KW-1185">Reference proteome</keyword>
<dbReference type="Pfam" id="PF13580">
    <property type="entry name" value="SIS_2"/>
    <property type="match status" value="1"/>
</dbReference>
<dbReference type="RefSeq" id="WP_168719312.1">
    <property type="nucleotide sequence ID" value="NZ_CP042909.1"/>
</dbReference>
<dbReference type="GO" id="GO:0097367">
    <property type="term" value="F:carbohydrate derivative binding"/>
    <property type="evidence" value="ECO:0007669"/>
    <property type="project" value="InterPro"/>
</dbReference>
<comment type="function">
    <text evidence="9">Catalyzes the isomerization of sedoheptulose 7-phosphate in D-glycero-D-manno-heptose 7-phosphate.</text>
</comment>
<feature type="binding site" evidence="9">
    <location>
        <begin position="96"/>
        <end position="97"/>
    </location>
    <ligand>
        <name>substrate</name>
    </ligand>
</feature>
<dbReference type="PANTHER" id="PTHR30390:SF6">
    <property type="entry name" value="DNAA INITIATOR-ASSOCIATING PROTEIN DIAA"/>
    <property type="match status" value="1"/>
</dbReference>
<dbReference type="SUPFAM" id="SSF53697">
    <property type="entry name" value="SIS domain"/>
    <property type="match status" value="1"/>
</dbReference>
<dbReference type="InterPro" id="IPR050099">
    <property type="entry name" value="SIS_GmhA/DiaA_subfam"/>
</dbReference>
<dbReference type="Gene3D" id="3.40.50.10490">
    <property type="entry name" value="Glucose-6-phosphate isomerase like protein, domain 1"/>
    <property type="match status" value="1"/>
</dbReference>
<dbReference type="GO" id="GO:2001061">
    <property type="term" value="P:D-glycero-D-manno-heptose 7-phosphate biosynthetic process"/>
    <property type="evidence" value="ECO:0007669"/>
    <property type="project" value="UniProtKB-UniPathway"/>
</dbReference>
<dbReference type="EC" id="5.3.1.28" evidence="9"/>
<comment type="catalytic activity">
    <reaction evidence="1 9">
        <text>2 D-sedoheptulose 7-phosphate = D-glycero-alpha-D-manno-heptose 7-phosphate + D-glycero-beta-D-manno-heptose 7-phosphate</text>
        <dbReference type="Rhea" id="RHEA:27489"/>
        <dbReference type="ChEBI" id="CHEBI:57483"/>
        <dbReference type="ChEBI" id="CHEBI:60203"/>
        <dbReference type="ChEBI" id="CHEBI:60204"/>
        <dbReference type="EC" id="5.3.1.28"/>
    </reaction>
</comment>
<sequence length="197" mass="21374">MKSPFPKARLLEILEASHQATRAFIEKEGEKILSLVTTTWECFVRGGKLLIFGNGGSAADAQHLAAELVNRFRRERSPLPALALTTDTSILTAIGNDYDFELIFVKQIEALGRPGDIALGISTSGRSANVIRALSRARELDLYTVGLGGGDGGRLPEVCDLVLLVPSNETPRIQEGHLLFLHLFAELLEEACFGETA</sequence>
<dbReference type="PANTHER" id="PTHR30390">
    <property type="entry name" value="SEDOHEPTULOSE 7-PHOSPHATE ISOMERASE / DNAA INITIATOR-ASSOCIATING FACTOR FOR REPLICATION INITIATION"/>
    <property type="match status" value="1"/>
</dbReference>
<feature type="binding site" evidence="9">
    <location>
        <position position="174"/>
    </location>
    <ligand>
        <name>substrate</name>
    </ligand>
</feature>
<dbReference type="GO" id="GO:0008270">
    <property type="term" value="F:zinc ion binding"/>
    <property type="evidence" value="ECO:0007669"/>
    <property type="project" value="UniProtKB-UniRule"/>
</dbReference>
<dbReference type="GO" id="GO:0008968">
    <property type="term" value="F:D-sedoheptulose 7-phosphate isomerase activity"/>
    <property type="evidence" value="ECO:0007669"/>
    <property type="project" value="UniProtKB-UniRule"/>
</dbReference>
<comment type="cofactor">
    <cofactor evidence="9">
        <name>Zn(2+)</name>
        <dbReference type="ChEBI" id="CHEBI:29105"/>
    </cofactor>
    <text evidence="9">Binds 1 zinc ion per subunit.</text>
</comment>
<dbReference type="UniPathway" id="UPA00041">
    <property type="reaction ID" value="UER00436"/>
</dbReference>
<evidence type="ECO:0000256" key="1">
    <source>
        <dbReference type="ARBA" id="ARBA00000348"/>
    </source>
</evidence>
<evidence type="ECO:0000256" key="9">
    <source>
        <dbReference type="HAMAP-Rule" id="MF_00067"/>
    </source>
</evidence>
<feature type="binding site" evidence="9">
    <location>
        <position position="63"/>
    </location>
    <ligand>
        <name>Zn(2+)</name>
        <dbReference type="ChEBI" id="CHEBI:29105"/>
    </ligand>
</feature>
<evidence type="ECO:0000256" key="3">
    <source>
        <dbReference type="ARBA" id="ARBA00009894"/>
    </source>
</evidence>
<feature type="binding site" evidence="9">
    <location>
        <begin position="54"/>
        <end position="56"/>
    </location>
    <ligand>
        <name>substrate</name>
    </ligand>
</feature>
<dbReference type="KEGG" id="tmai:FVE67_03720"/>
<dbReference type="InterPro" id="IPR004515">
    <property type="entry name" value="Phosphoheptose_Isoase"/>
</dbReference>
<dbReference type="InterPro" id="IPR046348">
    <property type="entry name" value="SIS_dom_sf"/>
</dbReference>
<dbReference type="Proteomes" id="UP000501253">
    <property type="component" value="Chromosome"/>
</dbReference>
<keyword evidence="8 9" id="KW-0119">Carbohydrate metabolism</keyword>
<accession>A0A6H1WS07</accession>
<feature type="binding site" evidence="9">
    <location>
        <position position="174"/>
    </location>
    <ligand>
        <name>Zn(2+)</name>
        <dbReference type="ChEBI" id="CHEBI:29105"/>
    </ligand>
</feature>
<keyword evidence="4 9" id="KW-0963">Cytoplasm</keyword>
<dbReference type="GO" id="GO:0005975">
    <property type="term" value="P:carbohydrate metabolic process"/>
    <property type="evidence" value="ECO:0007669"/>
    <property type="project" value="UniProtKB-UniRule"/>
</dbReference>
<keyword evidence="6 9" id="KW-0862">Zinc</keyword>
<name>A0A6H1WS07_9BACT</name>
<reference evidence="11 12" key="1">
    <citation type="submission" date="2019-08" db="EMBL/GenBank/DDBJ databases">
        <title>Complete genome sequence of Thermosulfurimonas marina SU872T, an anaerobic thermophilic chemolithoautotrophic bacterium isolated from a shallow marine hydrothermal vent.</title>
        <authorList>
            <person name="Allioux M."/>
            <person name="Jebbar M."/>
            <person name="Slobodkina G."/>
            <person name="Slobodkin A."/>
            <person name="Moalic Y."/>
            <person name="Frolova A."/>
            <person name="Shao Z."/>
            <person name="Alain K."/>
        </authorList>
    </citation>
    <scope>NUCLEOTIDE SEQUENCE [LARGE SCALE GENOMIC DNA]</scope>
    <source>
        <strain evidence="11 12">SU872</strain>
    </source>
</reference>
<feature type="binding site" evidence="9">
    <location>
        <begin position="122"/>
        <end position="124"/>
    </location>
    <ligand>
        <name>substrate</name>
    </ligand>
</feature>
<dbReference type="InterPro" id="IPR035461">
    <property type="entry name" value="GmhA/DiaA"/>
</dbReference>
<gene>
    <name evidence="9" type="primary">gmhA</name>
    <name evidence="11" type="ORF">FVE67_03720</name>
</gene>
<evidence type="ECO:0000256" key="8">
    <source>
        <dbReference type="ARBA" id="ARBA00023277"/>
    </source>
</evidence>
<comment type="subcellular location">
    <subcellularLocation>
        <location evidence="2 9">Cytoplasm</location>
    </subcellularLocation>
</comment>
<dbReference type="AlphaFoldDB" id="A0A6H1WS07"/>
<evidence type="ECO:0000256" key="5">
    <source>
        <dbReference type="ARBA" id="ARBA00022723"/>
    </source>
</evidence>
<evidence type="ECO:0000256" key="4">
    <source>
        <dbReference type="ARBA" id="ARBA00022490"/>
    </source>
</evidence>
<evidence type="ECO:0000256" key="2">
    <source>
        <dbReference type="ARBA" id="ARBA00004496"/>
    </source>
</evidence>
<keyword evidence="5 9" id="KW-0479">Metal-binding</keyword>
<comment type="pathway">
    <text evidence="9">Carbohydrate biosynthesis; D-glycero-D-manno-heptose 7-phosphate biosynthesis; D-glycero-alpha-D-manno-heptose 7-phosphate and D-glycero-beta-D-manno-heptose 7-phosphate from sedoheptulose 7-phosphate: step 1/1.</text>
</comment>
<evidence type="ECO:0000313" key="11">
    <source>
        <dbReference type="EMBL" id="QJA05958.1"/>
    </source>
</evidence>
<proteinExistence type="inferred from homology"/>
<comment type="miscellaneous">
    <text evidence="9">The reaction produces a racemic mixture of D-glycero-alpha-D-manno-heptose 7-phosphate and D-glycero-beta-D-manno-heptose 7-phosphate.</text>
</comment>
<feature type="binding site" evidence="9">
    <location>
        <position position="67"/>
    </location>
    <ligand>
        <name>Zn(2+)</name>
        <dbReference type="ChEBI" id="CHEBI:29105"/>
    </ligand>
</feature>
<feature type="binding site" evidence="9">
    <location>
        <position position="67"/>
    </location>
    <ligand>
        <name>substrate</name>
    </ligand>
</feature>
<evidence type="ECO:0000259" key="10">
    <source>
        <dbReference type="PROSITE" id="PS51464"/>
    </source>
</evidence>
<dbReference type="InterPro" id="IPR001347">
    <property type="entry name" value="SIS_dom"/>
</dbReference>
<dbReference type="HAMAP" id="MF_00067">
    <property type="entry name" value="GmhA"/>
    <property type="match status" value="1"/>
</dbReference>
<dbReference type="EMBL" id="CP042909">
    <property type="protein sequence ID" value="QJA05958.1"/>
    <property type="molecule type" value="Genomic_DNA"/>
</dbReference>
<feature type="domain" description="SIS" evidence="10">
    <location>
        <begin position="39"/>
        <end position="195"/>
    </location>
</feature>
<dbReference type="PROSITE" id="PS51464">
    <property type="entry name" value="SIS"/>
    <property type="match status" value="1"/>
</dbReference>
<feature type="binding site" evidence="9">
    <location>
        <position position="182"/>
    </location>
    <ligand>
        <name>Zn(2+)</name>
        <dbReference type="ChEBI" id="CHEBI:29105"/>
    </ligand>
</feature>
<evidence type="ECO:0000313" key="12">
    <source>
        <dbReference type="Proteomes" id="UP000501253"/>
    </source>
</evidence>
<evidence type="ECO:0000256" key="7">
    <source>
        <dbReference type="ARBA" id="ARBA00023235"/>
    </source>
</evidence>
<keyword evidence="7 9" id="KW-0413">Isomerase</keyword>
<dbReference type="GO" id="GO:0005737">
    <property type="term" value="C:cytoplasm"/>
    <property type="evidence" value="ECO:0007669"/>
    <property type="project" value="UniProtKB-SubCell"/>
</dbReference>
<feature type="binding site" evidence="9">
    <location>
        <position position="127"/>
    </location>
    <ligand>
        <name>substrate</name>
    </ligand>
</feature>